<feature type="transmembrane region" description="Helical" evidence="1">
    <location>
        <begin position="137"/>
        <end position="158"/>
    </location>
</feature>
<organism evidence="2 3">
    <name type="scientific">Aliivibrio sifiae</name>
    <dbReference type="NCBI Taxonomy" id="566293"/>
    <lineage>
        <taxon>Bacteria</taxon>
        <taxon>Pseudomonadati</taxon>
        <taxon>Pseudomonadota</taxon>
        <taxon>Gammaproteobacteria</taxon>
        <taxon>Vibrionales</taxon>
        <taxon>Vibrionaceae</taxon>
        <taxon>Aliivibrio</taxon>
    </lineage>
</organism>
<feature type="transmembrane region" description="Helical" evidence="1">
    <location>
        <begin position="12"/>
        <end position="37"/>
    </location>
</feature>
<evidence type="ECO:0000313" key="3">
    <source>
        <dbReference type="Proteomes" id="UP000239263"/>
    </source>
</evidence>
<keyword evidence="1" id="KW-0472">Membrane</keyword>
<dbReference type="Pfam" id="PF11086">
    <property type="entry name" value="DUF2878"/>
    <property type="match status" value="1"/>
</dbReference>
<dbReference type="InterPro" id="IPR021306">
    <property type="entry name" value="DUF2878"/>
</dbReference>
<accession>A0A2S7X2E1</accession>
<dbReference type="OrthoDB" id="6522758at2"/>
<gene>
    <name evidence="2" type="ORF">BTO22_12425</name>
</gene>
<proteinExistence type="predicted"/>
<protein>
    <recommendedName>
        <fullName evidence="4">DUF2878 domain-containing protein</fullName>
    </recommendedName>
</protein>
<feature type="transmembrane region" description="Helical" evidence="1">
    <location>
        <begin position="49"/>
        <end position="72"/>
    </location>
</feature>
<feature type="transmembrane region" description="Helical" evidence="1">
    <location>
        <begin position="78"/>
        <end position="95"/>
    </location>
</feature>
<reference evidence="2 3" key="1">
    <citation type="submission" date="2016-12" db="EMBL/GenBank/DDBJ databases">
        <title>Diversity of luminous bacteria.</title>
        <authorList>
            <person name="Yoshizawa S."/>
            <person name="Kogure K."/>
        </authorList>
    </citation>
    <scope>NUCLEOTIDE SEQUENCE [LARGE SCALE GENOMIC DNA]</scope>
    <source>
        <strain evidence="2 3">ATCC 33715</strain>
    </source>
</reference>
<feature type="transmembrane region" description="Helical" evidence="1">
    <location>
        <begin position="107"/>
        <end position="125"/>
    </location>
</feature>
<comment type="caution">
    <text evidence="2">The sequence shown here is derived from an EMBL/GenBank/DDBJ whole genome shotgun (WGS) entry which is preliminary data.</text>
</comment>
<name>A0A2S7X2E1_9GAMM</name>
<dbReference type="AlphaFoldDB" id="A0A2S7X2E1"/>
<keyword evidence="1" id="KW-1133">Transmembrane helix</keyword>
<evidence type="ECO:0008006" key="4">
    <source>
        <dbReference type="Google" id="ProtNLM"/>
    </source>
</evidence>
<dbReference type="RefSeq" id="WP_105055812.1">
    <property type="nucleotide sequence ID" value="NZ_CAWNRT010000002.1"/>
</dbReference>
<sequence length="190" mass="21775">MSRYFPLINAIWFQLVWFSVILYQQQAVPFLVVSILLHLLVSPTRKIDFYLLIFISMLGVFGDVLLSFTGVYQFPNDALIPVWLILLWCHFGFAINHSLGWLSRFNLGLIALLGAIAGPLNYLAGHRLGAVDFSYSYQITLFSIGVIWVVNLPVFIIIQKRLRARINNEGKGHEKIDEYTHHSNKPINNK</sequence>
<dbReference type="EMBL" id="MSCO01000002">
    <property type="protein sequence ID" value="PQJ84342.1"/>
    <property type="molecule type" value="Genomic_DNA"/>
</dbReference>
<evidence type="ECO:0000256" key="1">
    <source>
        <dbReference type="SAM" id="Phobius"/>
    </source>
</evidence>
<dbReference type="Proteomes" id="UP000239263">
    <property type="component" value="Unassembled WGS sequence"/>
</dbReference>
<keyword evidence="1" id="KW-0812">Transmembrane</keyword>
<evidence type="ECO:0000313" key="2">
    <source>
        <dbReference type="EMBL" id="PQJ84342.1"/>
    </source>
</evidence>